<dbReference type="EMBL" id="CAXDID020000060">
    <property type="protein sequence ID" value="CAL6010032.1"/>
    <property type="molecule type" value="Genomic_DNA"/>
</dbReference>
<dbReference type="Proteomes" id="UP001642409">
    <property type="component" value="Unassembled WGS sequence"/>
</dbReference>
<dbReference type="EMBL" id="CATOUU010000688">
    <property type="protein sequence ID" value="CAI9941311.1"/>
    <property type="molecule type" value="Genomic_DNA"/>
</dbReference>
<evidence type="ECO:0000313" key="8">
    <source>
        <dbReference type="EMBL" id="CAL6048534.1"/>
    </source>
</evidence>
<evidence type="ECO:0000313" key="7">
    <source>
        <dbReference type="EMBL" id="CAL6030496.1"/>
    </source>
</evidence>
<reference evidence="6 9" key="2">
    <citation type="submission" date="2024-07" db="EMBL/GenBank/DDBJ databases">
        <authorList>
            <person name="Akdeniz Z."/>
        </authorList>
    </citation>
    <scope>NUCLEOTIDE SEQUENCE [LARGE SCALE GENOMIC DNA]</scope>
</reference>
<dbReference type="InterPro" id="IPR002048">
    <property type="entry name" value="EF_hand_dom"/>
</dbReference>
<dbReference type="InterPro" id="IPR011992">
    <property type="entry name" value="EF-hand-dom_pair"/>
</dbReference>
<organism evidence="3">
    <name type="scientific">Hexamita inflata</name>
    <dbReference type="NCBI Taxonomy" id="28002"/>
    <lineage>
        <taxon>Eukaryota</taxon>
        <taxon>Metamonada</taxon>
        <taxon>Diplomonadida</taxon>
        <taxon>Hexamitidae</taxon>
        <taxon>Hexamitinae</taxon>
        <taxon>Hexamita</taxon>
    </lineage>
</organism>
<evidence type="ECO:0000256" key="1">
    <source>
        <dbReference type="ARBA" id="ARBA00022837"/>
    </source>
</evidence>
<evidence type="ECO:0000259" key="2">
    <source>
        <dbReference type="PROSITE" id="PS50222"/>
    </source>
</evidence>
<comment type="caution">
    <text evidence="3">The sequence shown here is derived from an EMBL/GenBank/DDBJ whole genome shotgun (WGS) entry which is preliminary data.</text>
</comment>
<gene>
    <name evidence="3" type="ORF">HINF_LOCUS18655</name>
    <name evidence="6" type="ORF">HINF_LOCUS21892</name>
    <name evidence="4" type="ORF">HINF_LOCUS28956</name>
    <name evidence="7" type="ORF">HINF_LOCUS33373</name>
    <name evidence="8" type="ORF">HINF_LOCUS42739</name>
    <name evidence="5" type="ORF">HINF_LOCUS57909</name>
</gene>
<dbReference type="Pfam" id="PF13499">
    <property type="entry name" value="EF-hand_7"/>
    <property type="match status" value="1"/>
</dbReference>
<dbReference type="Gene3D" id="1.10.238.10">
    <property type="entry name" value="EF-hand"/>
    <property type="match status" value="1"/>
</dbReference>
<dbReference type="AlphaFoldDB" id="A0AA86P5P3"/>
<dbReference type="EMBL" id="CAXDID020000116">
    <property type="protein sequence ID" value="CAL6030496.1"/>
    <property type="molecule type" value="Genomic_DNA"/>
</dbReference>
<dbReference type="EMBL" id="CATOUU010001068">
    <property type="protein sequence ID" value="CAI9970264.1"/>
    <property type="molecule type" value="Genomic_DNA"/>
</dbReference>
<dbReference type="EMBL" id="CAXDID020000175">
    <property type="protein sequence ID" value="CAL6048534.1"/>
    <property type="molecule type" value="Genomic_DNA"/>
</dbReference>
<dbReference type="InterPro" id="IPR018247">
    <property type="entry name" value="EF_Hand_1_Ca_BS"/>
</dbReference>
<evidence type="ECO:0000313" key="3">
    <source>
        <dbReference type="EMBL" id="CAI9931010.1"/>
    </source>
</evidence>
<evidence type="ECO:0000313" key="6">
    <source>
        <dbReference type="EMBL" id="CAL6010032.1"/>
    </source>
</evidence>
<accession>A0AA86P5P3</accession>
<feature type="domain" description="EF-hand" evidence="2">
    <location>
        <begin position="39"/>
        <end position="74"/>
    </location>
</feature>
<evidence type="ECO:0000313" key="4">
    <source>
        <dbReference type="EMBL" id="CAI9941311.1"/>
    </source>
</evidence>
<protein>
    <submittedName>
        <fullName evidence="3">EF-hand domain</fullName>
    </submittedName>
    <submittedName>
        <fullName evidence="6">EF-hand_domain</fullName>
    </submittedName>
</protein>
<dbReference type="GO" id="GO:0005509">
    <property type="term" value="F:calcium ion binding"/>
    <property type="evidence" value="ECO:0007669"/>
    <property type="project" value="InterPro"/>
</dbReference>
<dbReference type="SMART" id="SM00054">
    <property type="entry name" value="EFh"/>
    <property type="match status" value="1"/>
</dbReference>
<proteinExistence type="predicted"/>
<dbReference type="PROSITE" id="PS50222">
    <property type="entry name" value="EF_HAND_2"/>
    <property type="match status" value="1"/>
</dbReference>
<name>A0AA86P5P3_9EUKA</name>
<keyword evidence="1" id="KW-0106">Calcium</keyword>
<keyword evidence="9" id="KW-1185">Reference proteome</keyword>
<dbReference type="PROSITE" id="PS00018">
    <property type="entry name" value="EF_HAND_1"/>
    <property type="match status" value="1"/>
</dbReference>
<dbReference type="EMBL" id="CATOUU010000471">
    <property type="protein sequence ID" value="CAI9931010.1"/>
    <property type="molecule type" value="Genomic_DNA"/>
</dbReference>
<reference evidence="3" key="1">
    <citation type="submission" date="2023-06" db="EMBL/GenBank/DDBJ databases">
        <authorList>
            <person name="Kurt Z."/>
        </authorList>
    </citation>
    <scope>NUCLEOTIDE SEQUENCE</scope>
</reference>
<evidence type="ECO:0000313" key="9">
    <source>
        <dbReference type="Proteomes" id="UP001642409"/>
    </source>
</evidence>
<dbReference type="SUPFAM" id="SSF47473">
    <property type="entry name" value="EF-hand"/>
    <property type="match status" value="1"/>
</dbReference>
<sequence>MRYFKEDYIALYAEANINQDHGISAKELNAFLKKKKMDPDTDRVKKFFAKFDINNDGVLQLPEWIELMEAIFYERII</sequence>
<evidence type="ECO:0000313" key="5">
    <source>
        <dbReference type="EMBL" id="CAI9970264.1"/>
    </source>
</evidence>